<evidence type="ECO:0000313" key="1">
    <source>
        <dbReference type="EMBL" id="CAA6805203.1"/>
    </source>
</evidence>
<reference evidence="1" key="1">
    <citation type="submission" date="2020-01" db="EMBL/GenBank/DDBJ databases">
        <authorList>
            <person name="Meier V. D."/>
            <person name="Meier V D."/>
        </authorList>
    </citation>
    <scope>NUCLEOTIDE SEQUENCE</scope>
    <source>
        <strain evidence="1">HLG_WM_MAG_09</strain>
    </source>
</reference>
<sequence>MDENWKAVQLGLHLPMPDYENMPPDEAMGLVLNKAKRRFTKIHRHGLRAYRDGRVNSDGMLPDRNPALPFKVQRRSSGHPVLMRHTCHLHNHLRGITSVGGEFPFDLE</sequence>
<protein>
    <submittedName>
        <fullName evidence="1">Uncharacterized protein</fullName>
    </submittedName>
</protein>
<proteinExistence type="predicted"/>
<dbReference type="EMBL" id="CACVAT010000079">
    <property type="protein sequence ID" value="CAA6805203.1"/>
    <property type="molecule type" value="Genomic_DNA"/>
</dbReference>
<dbReference type="AlphaFoldDB" id="A0A6S6S9Z3"/>
<organism evidence="1">
    <name type="scientific">uncultured Thiotrichaceae bacterium</name>
    <dbReference type="NCBI Taxonomy" id="298394"/>
    <lineage>
        <taxon>Bacteria</taxon>
        <taxon>Pseudomonadati</taxon>
        <taxon>Pseudomonadota</taxon>
        <taxon>Gammaproteobacteria</taxon>
        <taxon>Thiotrichales</taxon>
        <taxon>Thiotrichaceae</taxon>
        <taxon>environmental samples</taxon>
    </lineage>
</organism>
<accession>A0A6S6S9Z3</accession>
<gene>
    <name evidence="1" type="ORF">HELGO_WM30471</name>
</gene>
<name>A0A6S6S9Z3_9GAMM</name>